<gene>
    <name evidence="2" type="ORF">CCE01nite_40400</name>
</gene>
<accession>A0A4Y3L012</accession>
<proteinExistence type="predicted"/>
<keyword evidence="3" id="KW-1185">Reference proteome</keyword>
<feature type="compositionally biased region" description="Low complexity" evidence="1">
    <location>
        <begin position="53"/>
        <end position="64"/>
    </location>
</feature>
<evidence type="ECO:0000313" key="2">
    <source>
        <dbReference type="EMBL" id="GEA90091.1"/>
    </source>
</evidence>
<evidence type="ECO:0000256" key="1">
    <source>
        <dbReference type="SAM" id="MobiDB-lite"/>
    </source>
</evidence>
<evidence type="ECO:0000313" key="3">
    <source>
        <dbReference type="Proteomes" id="UP000317046"/>
    </source>
</evidence>
<protein>
    <submittedName>
        <fullName evidence="2">Uncharacterized protein</fullName>
    </submittedName>
</protein>
<organism evidence="2 3">
    <name type="scientific">Cellulomonas cellasea</name>
    <dbReference type="NCBI Taxonomy" id="43670"/>
    <lineage>
        <taxon>Bacteria</taxon>
        <taxon>Bacillati</taxon>
        <taxon>Actinomycetota</taxon>
        <taxon>Actinomycetes</taxon>
        <taxon>Micrococcales</taxon>
        <taxon>Cellulomonadaceae</taxon>
        <taxon>Cellulomonas</taxon>
    </lineage>
</organism>
<name>A0A4Y3L012_9CELL</name>
<feature type="region of interest" description="Disordered" evidence="1">
    <location>
        <begin position="38"/>
        <end position="85"/>
    </location>
</feature>
<dbReference type="AlphaFoldDB" id="A0A4Y3L012"/>
<dbReference type="Proteomes" id="UP000317046">
    <property type="component" value="Unassembled WGS sequence"/>
</dbReference>
<dbReference type="EMBL" id="BJLR01000042">
    <property type="protein sequence ID" value="GEA90091.1"/>
    <property type="molecule type" value="Genomic_DNA"/>
</dbReference>
<sequence length="85" mass="8789">MRASRVRAGEGPARGARGTLVWHGHPFAAKMLRHMSSAPGALMSRTDRQQQPAAVSTSTGSSASPIYDALVGELGDPATAGTSRD</sequence>
<reference evidence="2" key="1">
    <citation type="submission" date="2019-06" db="EMBL/GenBank/DDBJ databases">
        <title>Whole genome shotgun sequence of Cellulomonas cellasea NBRC 3753.</title>
        <authorList>
            <person name="Hosoyama A."/>
            <person name="Uohara A."/>
            <person name="Ohji S."/>
            <person name="Ichikawa N."/>
        </authorList>
    </citation>
    <scope>NUCLEOTIDE SEQUENCE [LARGE SCALE GENOMIC DNA]</scope>
    <source>
        <strain evidence="2">NBRC 3753</strain>
    </source>
</reference>
<comment type="caution">
    <text evidence="2">The sequence shown here is derived from an EMBL/GenBank/DDBJ whole genome shotgun (WGS) entry which is preliminary data.</text>
</comment>